<reference evidence="2" key="2">
    <citation type="submission" date="2023-04" db="EMBL/GenBank/DDBJ databases">
        <authorList>
            <person name="Beletskiy A.V."/>
            <person name="Mardanov A.V."/>
            <person name="Ravin N.V."/>
        </authorList>
    </citation>
    <scope>NUCLEOTIDE SEQUENCE</scope>
    <source>
        <strain evidence="2">GKL-01</strain>
    </source>
</reference>
<protein>
    <submittedName>
        <fullName evidence="2">IS200/IS605 family transposase</fullName>
    </submittedName>
</protein>
<dbReference type="KEGG" id="tdu:QJT80_11430"/>
<dbReference type="InterPro" id="IPR002686">
    <property type="entry name" value="Transposase_17"/>
</dbReference>
<evidence type="ECO:0000259" key="1">
    <source>
        <dbReference type="SMART" id="SM01321"/>
    </source>
</evidence>
<evidence type="ECO:0000313" key="2">
    <source>
        <dbReference type="EMBL" id="WGZ92388.1"/>
    </source>
</evidence>
<organism evidence="2">
    <name type="scientific">Candidatus Thiocaldithrix dubininis</name>
    <dbReference type="NCBI Taxonomy" id="3080823"/>
    <lineage>
        <taxon>Bacteria</taxon>
        <taxon>Pseudomonadati</taxon>
        <taxon>Pseudomonadota</taxon>
        <taxon>Gammaproteobacteria</taxon>
        <taxon>Thiotrichales</taxon>
        <taxon>Thiotrichaceae</taxon>
        <taxon>Candidatus Thiocaldithrix</taxon>
    </lineage>
</organism>
<dbReference type="PANTHER" id="PTHR33360">
    <property type="entry name" value="TRANSPOSASE FOR INSERTION SEQUENCE ELEMENT IS200"/>
    <property type="match status" value="1"/>
</dbReference>
<reference evidence="2" key="1">
    <citation type="journal article" date="2023" name="Int. J. Mol. Sci.">
        <title>Metagenomics Revealed a New Genus 'Candidatus Thiocaldithrix dubininis' gen. nov., sp. nov. and a New Species 'Candidatus Thiothrix putei' sp. nov. in the Family Thiotrichaceae, Some Members of Which Have Traits of Both Na+- and H+-Motive Energetics.</title>
        <authorList>
            <person name="Ravin N.V."/>
            <person name="Muntyan M.S."/>
            <person name="Smolyakov D.D."/>
            <person name="Rudenko T.S."/>
            <person name="Beletsky A.V."/>
            <person name="Mardanov A.V."/>
            <person name="Grabovich M.Y."/>
        </authorList>
    </citation>
    <scope>NUCLEOTIDE SEQUENCE</scope>
    <source>
        <strain evidence="2">GKL-01</strain>
    </source>
</reference>
<gene>
    <name evidence="2" type="primary">tnpA</name>
    <name evidence="2" type="ORF">QJT80_11430</name>
</gene>
<dbReference type="AlphaFoldDB" id="A0AA95KM79"/>
<dbReference type="InterPro" id="IPR036515">
    <property type="entry name" value="Transposase_17_sf"/>
</dbReference>
<feature type="domain" description="Transposase IS200-like" evidence="1">
    <location>
        <begin position="12"/>
        <end position="129"/>
    </location>
</feature>
<dbReference type="GO" id="GO:0004803">
    <property type="term" value="F:transposase activity"/>
    <property type="evidence" value="ECO:0007669"/>
    <property type="project" value="InterPro"/>
</dbReference>
<dbReference type="GO" id="GO:0003677">
    <property type="term" value="F:DNA binding"/>
    <property type="evidence" value="ECO:0007669"/>
    <property type="project" value="InterPro"/>
</dbReference>
<dbReference type="EMBL" id="CP124755">
    <property type="protein sequence ID" value="WGZ92388.1"/>
    <property type="molecule type" value="Genomic_DNA"/>
</dbReference>
<dbReference type="NCBIfam" id="NF033573">
    <property type="entry name" value="transpos_IS200"/>
    <property type="match status" value="1"/>
</dbReference>
<dbReference type="Proteomes" id="UP001300672">
    <property type="component" value="Chromosome"/>
</dbReference>
<name>A0AA95KM79_9GAMM</name>
<sequence>MMLNMETNCNVAFDCKYHVVWCTKYRRKVLTAEVETALKQVVLDVCEERNASIIEMEADLDHFHILVSCDPQYGIHRLVKQMKGKSSFVLRNNFPHLKSRLPTLWTNSYFVATVGGAPLSVIKQYIETQKDK</sequence>
<dbReference type="GO" id="GO:0006313">
    <property type="term" value="P:DNA transposition"/>
    <property type="evidence" value="ECO:0007669"/>
    <property type="project" value="InterPro"/>
</dbReference>
<accession>A0AA95KM79</accession>
<dbReference type="SMART" id="SM01321">
    <property type="entry name" value="Y1_Tnp"/>
    <property type="match status" value="1"/>
</dbReference>
<proteinExistence type="predicted"/>
<dbReference type="PANTHER" id="PTHR33360:SF2">
    <property type="entry name" value="TRANSPOSASE FOR INSERTION SEQUENCE ELEMENT IS200"/>
    <property type="match status" value="1"/>
</dbReference>
<dbReference type="SUPFAM" id="SSF143422">
    <property type="entry name" value="Transposase IS200-like"/>
    <property type="match status" value="1"/>
</dbReference>
<dbReference type="Gene3D" id="3.30.70.1290">
    <property type="entry name" value="Transposase IS200-like"/>
    <property type="match status" value="1"/>
</dbReference>
<dbReference type="Pfam" id="PF01797">
    <property type="entry name" value="Y1_Tnp"/>
    <property type="match status" value="1"/>
</dbReference>